<proteinExistence type="predicted"/>
<dbReference type="EMBL" id="JBHSAX010000019">
    <property type="protein sequence ID" value="MFC3965021.1"/>
    <property type="molecule type" value="Genomic_DNA"/>
</dbReference>
<dbReference type="RefSeq" id="WP_378614783.1">
    <property type="nucleotide sequence ID" value="NZ_JBHSAX010000019.1"/>
</dbReference>
<dbReference type="Gene3D" id="3.40.50.1820">
    <property type="entry name" value="alpha/beta hydrolase"/>
    <property type="match status" value="1"/>
</dbReference>
<dbReference type="GO" id="GO:0016787">
    <property type="term" value="F:hydrolase activity"/>
    <property type="evidence" value="ECO:0007669"/>
    <property type="project" value="UniProtKB-KW"/>
</dbReference>
<keyword evidence="4" id="KW-1185">Reference proteome</keyword>
<evidence type="ECO:0000313" key="4">
    <source>
        <dbReference type="Proteomes" id="UP001595696"/>
    </source>
</evidence>
<dbReference type="Proteomes" id="UP001595696">
    <property type="component" value="Unassembled WGS sequence"/>
</dbReference>
<dbReference type="Pfam" id="PF20434">
    <property type="entry name" value="BD-FAE"/>
    <property type="match status" value="1"/>
</dbReference>
<evidence type="ECO:0000256" key="1">
    <source>
        <dbReference type="ARBA" id="ARBA00022801"/>
    </source>
</evidence>
<feature type="domain" description="BD-FAE-like" evidence="2">
    <location>
        <begin position="59"/>
        <end position="246"/>
    </location>
</feature>
<dbReference type="InterPro" id="IPR006311">
    <property type="entry name" value="TAT_signal"/>
</dbReference>
<dbReference type="SUPFAM" id="SSF53474">
    <property type="entry name" value="alpha/beta-Hydrolases"/>
    <property type="match status" value="1"/>
</dbReference>
<dbReference type="InterPro" id="IPR049492">
    <property type="entry name" value="BD-FAE-like_dom"/>
</dbReference>
<organism evidence="3 4">
    <name type="scientific">Nocardia jiangsuensis</name>
    <dbReference type="NCBI Taxonomy" id="1691563"/>
    <lineage>
        <taxon>Bacteria</taxon>
        <taxon>Bacillati</taxon>
        <taxon>Actinomycetota</taxon>
        <taxon>Actinomycetes</taxon>
        <taxon>Mycobacteriales</taxon>
        <taxon>Nocardiaceae</taxon>
        <taxon>Nocardia</taxon>
    </lineage>
</organism>
<protein>
    <submittedName>
        <fullName evidence="3">Alpha/beta hydrolase family protein</fullName>
        <ecNumber evidence="3">3.4.-.-</ecNumber>
    </submittedName>
</protein>
<reference evidence="4" key="1">
    <citation type="journal article" date="2019" name="Int. J. Syst. Evol. Microbiol.">
        <title>The Global Catalogue of Microorganisms (GCM) 10K type strain sequencing project: providing services to taxonomists for standard genome sequencing and annotation.</title>
        <authorList>
            <consortium name="The Broad Institute Genomics Platform"/>
            <consortium name="The Broad Institute Genome Sequencing Center for Infectious Disease"/>
            <person name="Wu L."/>
            <person name="Ma J."/>
        </authorList>
    </citation>
    <scope>NUCLEOTIDE SEQUENCE [LARGE SCALE GENOMIC DNA]</scope>
    <source>
        <strain evidence="4">CGMCC 4.7330</strain>
    </source>
</reference>
<name>A0ABV8DYF3_9NOCA</name>
<comment type="caution">
    <text evidence="3">The sequence shown here is derived from an EMBL/GenBank/DDBJ whole genome shotgun (WGS) entry which is preliminary data.</text>
</comment>
<evidence type="ECO:0000313" key="3">
    <source>
        <dbReference type="EMBL" id="MFC3965021.1"/>
    </source>
</evidence>
<dbReference type="EC" id="3.4.-.-" evidence="3"/>
<dbReference type="PANTHER" id="PTHR48081">
    <property type="entry name" value="AB HYDROLASE SUPERFAMILY PROTEIN C4A8.06C"/>
    <property type="match status" value="1"/>
</dbReference>
<dbReference type="InterPro" id="IPR050300">
    <property type="entry name" value="GDXG_lipolytic_enzyme"/>
</dbReference>
<keyword evidence="1 3" id="KW-0378">Hydrolase</keyword>
<accession>A0ABV8DYF3</accession>
<gene>
    <name evidence="3" type="ORF">ACFO0B_23795</name>
</gene>
<dbReference type="PROSITE" id="PS51318">
    <property type="entry name" value="TAT"/>
    <property type="match status" value="1"/>
</dbReference>
<dbReference type="InterPro" id="IPR029058">
    <property type="entry name" value="AB_hydrolase_fold"/>
</dbReference>
<evidence type="ECO:0000259" key="2">
    <source>
        <dbReference type="Pfam" id="PF20434"/>
    </source>
</evidence>
<dbReference type="PANTHER" id="PTHR48081:SF13">
    <property type="entry name" value="ALPHA_BETA HYDROLASE"/>
    <property type="match status" value="1"/>
</dbReference>
<sequence>MSVRRRRVLVSGLLTGAALVIGYGPSEPEAPAEVGAELPAGGAPVRIDYGPATDTFGQLYLPTVGRGPYPVVVLVHGGGWSQYRNLGESAPQAVALAAHGVAVWNVEYRRVSGAGGWPTTLHDVRDAVNALAGPVRERVGGALDLHRVHLAGHSAGGHLAAWVAAQPLDPELKVRSATLMAAVLDLDFAVRNGRDRFVRGLLGGAPDEVPERYHLASPIEHLAVGVALTAVHGDADRVVSPEQSRRYIAAAQRAGRRTELHILRGSGHADFIDTTSPAWQTAQRAILGYAATLR</sequence>